<dbReference type="PRINTS" id="PR00385">
    <property type="entry name" value="P450"/>
</dbReference>
<keyword evidence="2" id="KW-0349">Heme</keyword>
<dbReference type="EMBL" id="BAAAQM010000012">
    <property type="protein sequence ID" value="GAA1967302.1"/>
    <property type="molecule type" value="Genomic_DNA"/>
</dbReference>
<dbReference type="InterPro" id="IPR036396">
    <property type="entry name" value="Cyt_P450_sf"/>
</dbReference>
<keyword evidence="2" id="KW-0560">Oxidoreductase</keyword>
<keyword evidence="2" id="KW-0408">Iron</keyword>
<dbReference type="SUPFAM" id="SSF48264">
    <property type="entry name" value="Cytochrome P450"/>
    <property type="match status" value="1"/>
</dbReference>
<dbReference type="Gene3D" id="1.10.630.10">
    <property type="entry name" value="Cytochrome P450"/>
    <property type="match status" value="1"/>
</dbReference>
<evidence type="ECO:0000256" key="2">
    <source>
        <dbReference type="RuleBase" id="RU000461"/>
    </source>
</evidence>
<keyword evidence="2" id="KW-0503">Monooxygenase</keyword>
<dbReference type="RefSeq" id="WP_344657310.1">
    <property type="nucleotide sequence ID" value="NZ_BAAAQM010000012.1"/>
</dbReference>
<dbReference type="CDD" id="cd11031">
    <property type="entry name" value="Cyp158A-like"/>
    <property type="match status" value="1"/>
</dbReference>
<gene>
    <name evidence="4" type="ORF">GCM10009838_26890</name>
</gene>
<dbReference type="InterPro" id="IPR002397">
    <property type="entry name" value="Cyt_P450_B"/>
</dbReference>
<evidence type="ECO:0000256" key="3">
    <source>
        <dbReference type="SAM" id="MobiDB-lite"/>
    </source>
</evidence>
<evidence type="ECO:0000256" key="1">
    <source>
        <dbReference type="ARBA" id="ARBA00010617"/>
    </source>
</evidence>
<dbReference type="InterPro" id="IPR017972">
    <property type="entry name" value="Cyt_P450_CS"/>
</dbReference>
<feature type="region of interest" description="Disordered" evidence="3">
    <location>
        <begin position="1"/>
        <end position="26"/>
    </location>
</feature>
<proteinExistence type="inferred from homology"/>
<dbReference type="PROSITE" id="PS00086">
    <property type="entry name" value="CYTOCHROME_P450"/>
    <property type="match status" value="1"/>
</dbReference>
<evidence type="ECO:0000313" key="4">
    <source>
        <dbReference type="EMBL" id="GAA1967302.1"/>
    </source>
</evidence>
<keyword evidence="5" id="KW-1185">Reference proteome</keyword>
<name>A0ABN2RD64_9ACTN</name>
<protein>
    <submittedName>
        <fullName evidence="4">Cytochrome P450</fullName>
    </submittedName>
</protein>
<dbReference type="PANTHER" id="PTHR46696:SF6">
    <property type="entry name" value="P450, PUTATIVE (EUROFUNG)-RELATED"/>
    <property type="match status" value="1"/>
</dbReference>
<comment type="similarity">
    <text evidence="1 2">Belongs to the cytochrome P450 family.</text>
</comment>
<dbReference type="Pfam" id="PF00067">
    <property type="entry name" value="p450"/>
    <property type="match status" value="2"/>
</dbReference>
<dbReference type="Proteomes" id="UP001499854">
    <property type="component" value="Unassembled WGS sequence"/>
</dbReference>
<accession>A0ABN2RD64</accession>
<reference evidence="4 5" key="1">
    <citation type="journal article" date="2019" name="Int. J. Syst. Evol. Microbiol.">
        <title>The Global Catalogue of Microorganisms (GCM) 10K type strain sequencing project: providing services to taxonomists for standard genome sequencing and annotation.</title>
        <authorList>
            <consortium name="The Broad Institute Genomics Platform"/>
            <consortium name="The Broad Institute Genome Sequencing Center for Infectious Disease"/>
            <person name="Wu L."/>
            <person name="Ma J."/>
        </authorList>
    </citation>
    <scope>NUCLEOTIDE SEQUENCE [LARGE SCALE GENOMIC DNA]</scope>
    <source>
        <strain evidence="4 5">JCM 16013</strain>
    </source>
</reference>
<comment type="caution">
    <text evidence="4">The sequence shown here is derived from an EMBL/GenBank/DDBJ whole genome shotgun (WGS) entry which is preliminary data.</text>
</comment>
<keyword evidence="2" id="KW-0479">Metal-binding</keyword>
<dbReference type="InterPro" id="IPR001128">
    <property type="entry name" value="Cyt_P450"/>
</dbReference>
<sequence>MTTSDTPALPDFPLDGGPHGAPSPAWSALRAAGPVARLRAPSGTEVHVATRYDDVEFVHRALSRRAAVAAGAEFFSGENHNAGTSLTTMDPPEHTRLRALVGAPFAPRRVAAWEPMVRRTAEEVVAALRAGGDAGDLVPAFCLELPVRVICELMGVARTELPRFRTWTSAVVTSTGMPAAERLRLVDEFRAHVTAMVAARVADPGTGLVGDLIRARAEDGGRLSEDELVSLVLALIVGGHETTAAVLARGTLTLLRHPEALAELRADPALWPAAVEEILRYDSTSTGGMTRGVVEDVVLPSGAGLAAGSAVIGQLAAANFDPERFPEPERFDLHRPDRRHLSFGQGPHFCAGAPLARMELRIGFSVLFDACPDLRLTVPAEELEWTEGTRVRALRRLPVAWGPREA</sequence>
<organism evidence="4 5">
    <name type="scientific">Catenulispora subtropica</name>
    <dbReference type="NCBI Taxonomy" id="450798"/>
    <lineage>
        <taxon>Bacteria</taxon>
        <taxon>Bacillati</taxon>
        <taxon>Actinomycetota</taxon>
        <taxon>Actinomycetes</taxon>
        <taxon>Catenulisporales</taxon>
        <taxon>Catenulisporaceae</taxon>
        <taxon>Catenulispora</taxon>
    </lineage>
</organism>
<dbReference type="PRINTS" id="PR00359">
    <property type="entry name" value="BP450"/>
</dbReference>
<evidence type="ECO:0000313" key="5">
    <source>
        <dbReference type="Proteomes" id="UP001499854"/>
    </source>
</evidence>
<dbReference type="PANTHER" id="PTHR46696">
    <property type="entry name" value="P450, PUTATIVE (EUROFUNG)-RELATED"/>
    <property type="match status" value="1"/>
</dbReference>